<sequence>MIFNLNNDKDRADYKDYCNGLYMDALKSGKGFIVEVKKKHRPRSLAQNSYLHVCLQYFASEFGYDEEYVKYNIFKQIVNREIFAKQRTNRRGQPVTYWRSTADLDTKELTDAIEKFRNYSSMVAGLYIPEPNEEAALLEAQKQIALYEKYL</sequence>
<reference evidence="1" key="2">
    <citation type="submission" date="2022-11" db="EMBL/GenBank/DDBJ databases">
        <title>Genomic repertoires linked with pathogenic potency of arthritogenic Prevotella copri isolated from the gut of rheumatoid arthritis patients.</title>
        <authorList>
            <person name="Nii T."/>
            <person name="Maeda Y."/>
            <person name="Motooka D."/>
            <person name="Naito M."/>
            <person name="Matsumoto Y."/>
            <person name="Ogawa T."/>
            <person name="Oguro-Igashira E."/>
            <person name="Kishikawa T."/>
            <person name="Yamashita M."/>
            <person name="Koizumi S."/>
            <person name="Kurakawa T."/>
            <person name="Okumura R."/>
            <person name="Kayama H."/>
            <person name="Murakami M."/>
            <person name="Sakaguchi T."/>
            <person name="Das B."/>
            <person name="Nakamura S."/>
            <person name="Okada Y."/>
            <person name="Kumanogoh A."/>
            <person name="Takeda K."/>
        </authorList>
    </citation>
    <scope>NUCLEOTIDE SEQUENCE</scope>
    <source>
        <strain evidence="2">H019-1</strain>
        <strain evidence="1">N016-13</strain>
    </source>
</reference>
<name>A0A5P0V7I2_9BACT</name>
<dbReference type="AlphaFoldDB" id="A0A5P0V7I2"/>
<evidence type="ECO:0000313" key="5">
    <source>
        <dbReference type="EMBL" id="MQN85137.1"/>
    </source>
</evidence>
<dbReference type="Proteomes" id="UP001209417">
    <property type="component" value="Unassembled WGS sequence"/>
</dbReference>
<dbReference type="Proteomes" id="UP001209074">
    <property type="component" value="Unassembled WGS sequence"/>
</dbReference>
<dbReference type="Gene3D" id="1.10.3790.10">
    <property type="entry name" value="NinB"/>
    <property type="match status" value="1"/>
</dbReference>
<reference evidence="6 7" key="1">
    <citation type="submission" date="2019-09" db="EMBL/GenBank/DDBJ databases">
        <title>Distinct polysaccharide growth profiles of human intestinal Prevotella copri isolates.</title>
        <authorList>
            <person name="Fehlner-Peach H."/>
            <person name="Magnabosco C."/>
            <person name="Raghavan V."/>
            <person name="Scher J.U."/>
            <person name="Tett A."/>
            <person name="Cox L.M."/>
            <person name="Gottsegen C."/>
            <person name="Watters A."/>
            <person name="Wiltshire- Gordon J.D."/>
            <person name="Segata N."/>
            <person name="Bonneau R."/>
            <person name="Littman D.R."/>
        </authorList>
    </citation>
    <scope>NUCLEOTIDE SEQUENCE [LARGE SCALE GENOMIC DNA]</scope>
    <source>
        <strain evidence="4 8">BU41712</strain>
        <strain evidence="7">iAA108</strain>
        <strain evidence="5">IAA108</strain>
        <strain evidence="6">iK21513</strain>
        <strain evidence="3">IK21513</strain>
    </source>
</reference>
<evidence type="ECO:0000313" key="3">
    <source>
        <dbReference type="EMBL" id="MQN11002.1"/>
    </source>
</evidence>
<dbReference type="EMBL" id="VZCY01000115">
    <property type="protein sequence ID" value="MQN11002.1"/>
    <property type="molecule type" value="Genomic_DNA"/>
</dbReference>
<dbReference type="Pfam" id="PF05772">
    <property type="entry name" value="NinB"/>
    <property type="match status" value="1"/>
</dbReference>
<dbReference type="RefSeq" id="WP_153080296.1">
    <property type="nucleotide sequence ID" value="NZ_JAHRGJ010000006.1"/>
</dbReference>
<organism evidence="3 6">
    <name type="scientific">Segatella copri</name>
    <dbReference type="NCBI Taxonomy" id="165179"/>
    <lineage>
        <taxon>Bacteria</taxon>
        <taxon>Pseudomonadati</taxon>
        <taxon>Bacteroidota</taxon>
        <taxon>Bacteroidia</taxon>
        <taxon>Bacteroidales</taxon>
        <taxon>Prevotellaceae</taxon>
        <taxon>Segatella</taxon>
    </lineage>
</organism>
<evidence type="ECO:0000313" key="8">
    <source>
        <dbReference type="Proteomes" id="UP000423156"/>
    </source>
</evidence>
<dbReference type="EMBL" id="VZBZ01000014">
    <property type="protein sequence ID" value="MQN76751.1"/>
    <property type="molecule type" value="Genomic_DNA"/>
</dbReference>
<evidence type="ECO:0000313" key="4">
    <source>
        <dbReference type="EMBL" id="MQN76751.1"/>
    </source>
</evidence>
<dbReference type="SUPFAM" id="SSF103370">
    <property type="entry name" value="NinB"/>
    <property type="match status" value="1"/>
</dbReference>
<gene>
    <name evidence="4" type="ORF">F7D71_02475</name>
    <name evidence="5" type="ORF">F7D74_14390</name>
    <name evidence="3" type="ORF">F7D97_13995</name>
    <name evidence="1" type="ORF">ONT05_02545</name>
    <name evidence="2" type="ORF">ONT19_00750</name>
</gene>
<dbReference type="EMBL" id="VZCC01000106">
    <property type="protein sequence ID" value="MQN85137.1"/>
    <property type="molecule type" value="Genomic_DNA"/>
</dbReference>
<dbReference type="Proteomes" id="UP000406735">
    <property type="component" value="Unassembled WGS sequence"/>
</dbReference>
<dbReference type="Proteomes" id="UP000421408">
    <property type="component" value="Unassembled WGS sequence"/>
</dbReference>
<evidence type="ECO:0000313" key="2">
    <source>
        <dbReference type="EMBL" id="MCW4130146.1"/>
    </source>
</evidence>
<dbReference type="EMBL" id="JAPDUS010000003">
    <property type="protein sequence ID" value="MCW4092444.1"/>
    <property type="molecule type" value="Genomic_DNA"/>
</dbReference>
<evidence type="ECO:0000313" key="6">
    <source>
        <dbReference type="Proteomes" id="UP000406735"/>
    </source>
</evidence>
<proteinExistence type="predicted"/>
<comment type="caution">
    <text evidence="3">The sequence shown here is derived from an EMBL/GenBank/DDBJ whole genome shotgun (WGS) entry which is preliminary data.</text>
</comment>
<dbReference type="Proteomes" id="UP000423156">
    <property type="component" value="Unassembled WGS sequence"/>
</dbReference>
<evidence type="ECO:0000313" key="1">
    <source>
        <dbReference type="EMBL" id="MCW4092444.1"/>
    </source>
</evidence>
<dbReference type="InterPro" id="IPR036619">
    <property type="entry name" value="NinB_sf"/>
</dbReference>
<evidence type="ECO:0000313" key="7">
    <source>
        <dbReference type="Proteomes" id="UP000421408"/>
    </source>
</evidence>
<protein>
    <submittedName>
        <fullName evidence="1">Recombination protein NinB</fullName>
    </submittedName>
</protein>
<dbReference type="EMBL" id="JAPDVG010000001">
    <property type="protein sequence ID" value="MCW4130146.1"/>
    <property type="molecule type" value="Genomic_DNA"/>
</dbReference>
<accession>A0A5P0V7I2</accession>
<dbReference type="InterPro" id="IPR008711">
    <property type="entry name" value="Recombinase_NinB"/>
</dbReference>